<sequence>MCGIHITLSISLMPLRCLLSCSVKQSTWHLGQPKHSPITVSFLLFSKFSFSRFVSIPPSTFPLLCEGFQNVQTVYLIRRSLAMLFFVSTSLAVFPSPSSLSVWSLSCYAYTVSLPLLSVHTTLVSVPYFS</sequence>
<name>A0A2H1BZ45_FASHE</name>
<gene>
    <name evidence="1" type="ORF">D915_007441</name>
</gene>
<evidence type="ECO:0000313" key="1">
    <source>
        <dbReference type="EMBL" id="THD20837.1"/>
    </source>
</evidence>
<comment type="caution">
    <text evidence="1">The sequence shown here is derived from an EMBL/GenBank/DDBJ whole genome shotgun (WGS) entry which is preliminary data.</text>
</comment>
<proteinExistence type="predicted"/>
<keyword evidence="2" id="KW-1185">Reference proteome</keyword>
<dbReference type="EMBL" id="JXXN02004145">
    <property type="protein sequence ID" value="THD20837.1"/>
    <property type="molecule type" value="Genomic_DNA"/>
</dbReference>
<accession>A0A2H1BZ45</accession>
<organism evidence="1 2">
    <name type="scientific">Fasciola hepatica</name>
    <name type="common">Liver fluke</name>
    <dbReference type="NCBI Taxonomy" id="6192"/>
    <lineage>
        <taxon>Eukaryota</taxon>
        <taxon>Metazoa</taxon>
        <taxon>Spiralia</taxon>
        <taxon>Lophotrochozoa</taxon>
        <taxon>Platyhelminthes</taxon>
        <taxon>Trematoda</taxon>
        <taxon>Digenea</taxon>
        <taxon>Plagiorchiida</taxon>
        <taxon>Echinostomata</taxon>
        <taxon>Echinostomatoidea</taxon>
        <taxon>Fasciolidae</taxon>
        <taxon>Fasciola</taxon>
    </lineage>
</organism>
<dbReference type="Proteomes" id="UP000230066">
    <property type="component" value="Unassembled WGS sequence"/>
</dbReference>
<evidence type="ECO:0000313" key="2">
    <source>
        <dbReference type="Proteomes" id="UP000230066"/>
    </source>
</evidence>
<reference evidence="1" key="1">
    <citation type="submission" date="2019-03" db="EMBL/GenBank/DDBJ databases">
        <title>Improved annotation for the trematode Fasciola hepatica.</title>
        <authorList>
            <person name="Choi Y.-J."/>
            <person name="Martin J."/>
            <person name="Mitreva M."/>
        </authorList>
    </citation>
    <scope>NUCLEOTIDE SEQUENCE [LARGE SCALE GENOMIC DNA]</scope>
</reference>
<protein>
    <submittedName>
        <fullName evidence="1">Uncharacterized protein</fullName>
    </submittedName>
</protein>
<dbReference type="AlphaFoldDB" id="A0A2H1BZ45"/>